<dbReference type="GO" id="GO:0006508">
    <property type="term" value="P:proteolysis"/>
    <property type="evidence" value="ECO:0007669"/>
    <property type="project" value="UniProtKB-KW"/>
</dbReference>
<dbReference type="InterPro" id="IPR036034">
    <property type="entry name" value="PDZ_sf"/>
</dbReference>
<dbReference type="PANTHER" id="PTHR32060">
    <property type="entry name" value="TAIL-SPECIFIC PROTEASE"/>
    <property type="match status" value="1"/>
</dbReference>
<dbReference type="GO" id="GO:0004252">
    <property type="term" value="F:serine-type endopeptidase activity"/>
    <property type="evidence" value="ECO:0007669"/>
    <property type="project" value="UniProtKB-EC"/>
</dbReference>
<dbReference type="InterPro" id="IPR029045">
    <property type="entry name" value="ClpP/crotonase-like_dom_sf"/>
</dbReference>
<evidence type="ECO:0000256" key="3">
    <source>
        <dbReference type="ARBA" id="ARBA00022825"/>
    </source>
</evidence>
<keyword evidence="3" id="KW-0720">Serine protease</keyword>
<evidence type="ECO:0000256" key="1">
    <source>
        <dbReference type="ARBA" id="ARBA00022670"/>
    </source>
</evidence>
<keyword evidence="2 6" id="KW-0378">Hydrolase</keyword>
<dbReference type="Gene3D" id="3.30.750.44">
    <property type="match status" value="1"/>
</dbReference>
<organism evidence="6">
    <name type="scientific">uncultured Microvirga sp</name>
    <dbReference type="NCBI Taxonomy" id="412392"/>
    <lineage>
        <taxon>Bacteria</taxon>
        <taxon>Pseudomonadati</taxon>
        <taxon>Pseudomonadota</taxon>
        <taxon>Alphaproteobacteria</taxon>
        <taxon>Hyphomicrobiales</taxon>
        <taxon>Methylobacteriaceae</taxon>
        <taxon>Microvirga</taxon>
        <taxon>environmental samples</taxon>
    </lineage>
</organism>
<dbReference type="EC" id="3.4.21.102" evidence="6"/>
<keyword evidence="1 6" id="KW-0645">Protease</keyword>
<evidence type="ECO:0000256" key="2">
    <source>
        <dbReference type="ARBA" id="ARBA00022801"/>
    </source>
</evidence>
<dbReference type="Pfam" id="PF03572">
    <property type="entry name" value="Peptidase_S41"/>
    <property type="match status" value="1"/>
</dbReference>
<feature type="domain" description="Tail specific protease" evidence="5">
    <location>
        <begin position="1"/>
        <end position="192"/>
    </location>
</feature>
<protein>
    <submittedName>
        <fullName evidence="6">Carboxyl-terminal protease</fullName>
        <ecNumber evidence="6">3.4.21.102</ecNumber>
    </submittedName>
</protein>
<feature type="compositionally biased region" description="Basic and acidic residues" evidence="4">
    <location>
        <begin position="199"/>
        <end position="223"/>
    </location>
</feature>
<dbReference type="InterPro" id="IPR004447">
    <property type="entry name" value="Peptidase_S41A"/>
</dbReference>
<evidence type="ECO:0000256" key="4">
    <source>
        <dbReference type="SAM" id="MobiDB-lite"/>
    </source>
</evidence>
<dbReference type="GO" id="GO:0007165">
    <property type="term" value="P:signal transduction"/>
    <property type="evidence" value="ECO:0007669"/>
    <property type="project" value="TreeGrafter"/>
</dbReference>
<dbReference type="Gene3D" id="3.90.226.10">
    <property type="entry name" value="2-enoyl-CoA Hydratase, Chain A, domain 1"/>
    <property type="match status" value="1"/>
</dbReference>
<sequence>PLEVKLTRETIRVRPVRARKEGDDIAVIRITQFNEQTSENLKREVDKLTSEIGPDKLKGFVIDLRNNPGGLLDQAISVSDAFLDRGEIVSTRGRNAEETQRFNAKAGDLTKGKPIVVLINGGSASASEIVAGALQDHKRAAVLGTRSFGKGSVQTIIPLGGNGAVRLTTARYYTPAGRSIQAKGIDPDTEILQDIPDELKGKDETKGEAGLRGHLKNDKEEKGGSSAYIPPDAAKDKQLIAAYDHLRGVQKGAANKTGAGVPN</sequence>
<dbReference type="SMART" id="SM00245">
    <property type="entry name" value="TSPc"/>
    <property type="match status" value="1"/>
</dbReference>
<feature type="region of interest" description="Disordered" evidence="4">
    <location>
        <begin position="199"/>
        <end position="231"/>
    </location>
</feature>
<evidence type="ECO:0000313" key="6">
    <source>
        <dbReference type="EMBL" id="CAA9365493.1"/>
    </source>
</evidence>
<dbReference type="SUPFAM" id="SSF52096">
    <property type="entry name" value="ClpP/crotonase"/>
    <property type="match status" value="1"/>
</dbReference>
<feature type="non-terminal residue" evidence="6">
    <location>
        <position position="1"/>
    </location>
</feature>
<proteinExistence type="predicted"/>
<gene>
    <name evidence="6" type="ORF">AVDCRST_MAG90-3343</name>
</gene>
<dbReference type="EMBL" id="CADCUC010000714">
    <property type="protein sequence ID" value="CAA9365493.1"/>
    <property type="molecule type" value="Genomic_DNA"/>
</dbReference>
<reference evidence="6" key="1">
    <citation type="submission" date="2020-02" db="EMBL/GenBank/DDBJ databases">
        <authorList>
            <person name="Meier V. D."/>
        </authorList>
    </citation>
    <scope>NUCLEOTIDE SEQUENCE</scope>
    <source>
        <strain evidence="6">AVDCRST_MAG90</strain>
    </source>
</reference>
<dbReference type="GO" id="GO:0030288">
    <property type="term" value="C:outer membrane-bounded periplasmic space"/>
    <property type="evidence" value="ECO:0007669"/>
    <property type="project" value="TreeGrafter"/>
</dbReference>
<dbReference type="CDD" id="cd07560">
    <property type="entry name" value="Peptidase_S41_CPP"/>
    <property type="match status" value="1"/>
</dbReference>
<name>A0A6J4MSF9_9HYPH</name>
<dbReference type="Gene3D" id="2.30.42.10">
    <property type="match status" value="1"/>
</dbReference>
<evidence type="ECO:0000259" key="5">
    <source>
        <dbReference type="SMART" id="SM00245"/>
    </source>
</evidence>
<dbReference type="InterPro" id="IPR005151">
    <property type="entry name" value="Tail-specific_protease"/>
</dbReference>
<dbReference type="PANTHER" id="PTHR32060:SF30">
    <property type="entry name" value="CARBOXY-TERMINAL PROCESSING PROTEASE CTPA"/>
    <property type="match status" value="1"/>
</dbReference>
<dbReference type="AlphaFoldDB" id="A0A6J4MSF9"/>
<accession>A0A6J4MSF9</accession>
<dbReference type="FunFam" id="3.90.226.10:FF:000029">
    <property type="entry name" value="Peptidase, S41 family"/>
    <property type="match status" value="1"/>
</dbReference>